<comment type="caution">
    <text evidence="6">The sequence shown here is derived from an EMBL/GenBank/DDBJ whole genome shotgun (WGS) entry which is preliminary data.</text>
</comment>
<feature type="transmembrane region" description="Helical" evidence="5">
    <location>
        <begin position="487"/>
        <end position="503"/>
    </location>
</feature>
<dbReference type="EMBL" id="JACCJC010000121">
    <property type="protein sequence ID" value="KAF6224530.1"/>
    <property type="molecule type" value="Genomic_DNA"/>
</dbReference>
<dbReference type="Proteomes" id="UP000578531">
    <property type="component" value="Unassembled WGS sequence"/>
</dbReference>
<reference evidence="6 7" key="1">
    <citation type="journal article" date="2020" name="Genomics">
        <title>Complete, high-quality genomes from long-read metagenomic sequencing of two wolf lichen thalli reveals enigmatic genome architecture.</title>
        <authorList>
            <person name="McKenzie S.K."/>
            <person name="Walston R.F."/>
            <person name="Allen J.L."/>
        </authorList>
    </citation>
    <scope>NUCLEOTIDE SEQUENCE [LARGE SCALE GENOMIC DNA]</scope>
    <source>
        <strain evidence="6">WasteWater2</strain>
    </source>
</reference>
<sequence length="554" mass="62714">MATSDVSADISTTEEKTKEYTQSFLARIRSFHNDPLHSAAYLGNLARFLHKPNQKSARHARRPNPQRFVPESLAEEECRPFVYEYALFPDMDPKLTTFDDIDKYKQAISINNHNADCNELIFLAGRPSPEWLSAVGARYKLDHRFFHQHLNFLPTGQRDWFTAPTLPSRSHNVIRFCIPSILFVGEHRYVNIVDLQKARGDCERRLLSCFRSFLEGTSTEAGQSIVRRINIHSGDNLVIEQELSSCLLKRGDRWTVLVWTDSGQDNDFAFVPTPDTDRFKGAVNRFDFCPVFFEKDLSEKPHLSRPPTDAQNPRLRQALSSLPGNYGHTIDWTKAAVDPLSAIQEIFTFHAASELQYVNMLEQFATDQISRAESNLAGTDMSSILHFDYARSILIRHGAHIQNLLGSLDTCLKGWKHRATQTHCCDEELMSTLRVDLNYLSTRIQNVITLCEAGRSAIMSNASIQEAKRSSEQAVLVTSLTKATNRLTFIFLPISFLTSVFGMNFRQLGQGTLSIWLWVAIALPLLACCIVLVESGGHLKTILWRGLRCLSGQS</sequence>
<evidence type="ECO:0000256" key="5">
    <source>
        <dbReference type="SAM" id="Phobius"/>
    </source>
</evidence>
<dbReference type="Gene3D" id="1.20.58.340">
    <property type="entry name" value="Magnesium transport protein CorA, transmembrane region"/>
    <property type="match status" value="1"/>
</dbReference>
<dbReference type="GeneID" id="59294679"/>
<evidence type="ECO:0000256" key="2">
    <source>
        <dbReference type="ARBA" id="ARBA00022692"/>
    </source>
</evidence>
<proteinExistence type="predicted"/>
<dbReference type="RefSeq" id="XP_037158228.1">
    <property type="nucleotide sequence ID" value="XM_037314876.1"/>
</dbReference>
<dbReference type="GO" id="GO:0046873">
    <property type="term" value="F:metal ion transmembrane transporter activity"/>
    <property type="evidence" value="ECO:0007669"/>
    <property type="project" value="InterPro"/>
</dbReference>
<dbReference type="SUPFAM" id="SSF144083">
    <property type="entry name" value="Magnesium transport protein CorA, transmembrane region"/>
    <property type="match status" value="1"/>
</dbReference>
<keyword evidence="2 5" id="KW-0812">Transmembrane</keyword>
<keyword evidence="7" id="KW-1185">Reference proteome</keyword>
<name>A0A8H6CJJ3_9LECA</name>
<dbReference type="Pfam" id="PF01544">
    <property type="entry name" value="CorA"/>
    <property type="match status" value="1"/>
</dbReference>
<evidence type="ECO:0000256" key="4">
    <source>
        <dbReference type="ARBA" id="ARBA00023136"/>
    </source>
</evidence>
<gene>
    <name evidence="6" type="ORF">HO173_013047</name>
</gene>
<evidence type="ECO:0000256" key="1">
    <source>
        <dbReference type="ARBA" id="ARBA00004141"/>
    </source>
</evidence>
<evidence type="ECO:0000313" key="7">
    <source>
        <dbReference type="Proteomes" id="UP000578531"/>
    </source>
</evidence>
<keyword evidence="3 5" id="KW-1133">Transmembrane helix</keyword>
<dbReference type="GO" id="GO:0016020">
    <property type="term" value="C:membrane"/>
    <property type="evidence" value="ECO:0007669"/>
    <property type="project" value="UniProtKB-SubCell"/>
</dbReference>
<dbReference type="OrthoDB" id="3231000at2759"/>
<dbReference type="InterPro" id="IPR045863">
    <property type="entry name" value="CorA_TM1_TM2"/>
</dbReference>
<accession>A0A8H6CJJ3</accession>
<dbReference type="AlphaFoldDB" id="A0A8H6CJJ3"/>
<dbReference type="InterPro" id="IPR002523">
    <property type="entry name" value="MgTranspt_CorA/ZnTranspt_ZntB"/>
</dbReference>
<keyword evidence="4 5" id="KW-0472">Membrane</keyword>
<evidence type="ECO:0000313" key="6">
    <source>
        <dbReference type="EMBL" id="KAF6224530.1"/>
    </source>
</evidence>
<protein>
    <submittedName>
        <fullName evidence="6">Uncharacterized protein</fullName>
    </submittedName>
</protein>
<comment type="subcellular location">
    <subcellularLocation>
        <location evidence="1">Membrane</location>
        <topology evidence="1">Multi-pass membrane protein</topology>
    </subcellularLocation>
</comment>
<feature type="transmembrane region" description="Helical" evidence="5">
    <location>
        <begin position="515"/>
        <end position="533"/>
    </location>
</feature>
<organism evidence="6 7">
    <name type="scientific">Letharia columbiana</name>
    <dbReference type="NCBI Taxonomy" id="112416"/>
    <lineage>
        <taxon>Eukaryota</taxon>
        <taxon>Fungi</taxon>
        <taxon>Dikarya</taxon>
        <taxon>Ascomycota</taxon>
        <taxon>Pezizomycotina</taxon>
        <taxon>Lecanoromycetes</taxon>
        <taxon>OSLEUM clade</taxon>
        <taxon>Lecanoromycetidae</taxon>
        <taxon>Lecanorales</taxon>
        <taxon>Lecanorineae</taxon>
        <taxon>Parmeliaceae</taxon>
        <taxon>Letharia</taxon>
    </lineage>
</organism>
<evidence type="ECO:0000256" key="3">
    <source>
        <dbReference type="ARBA" id="ARBA00022989"/>
    </source>
</evidence>